<dbReference type="PANTHER" id="PTHR39463:SF1">
    <property type="entry name" value="MEDUSA"/>
    <property type="match status" value="1"/>
</dbReference>
<dbReference type="Proteomes" id="UP000521872">
    <property type="component" value="Unassembled WGS sequence"/>
</dbReference>
<evidence type="ECO:0000256" key="1">
    <source>
        <dbReference type="SAM" id="MobiDB-lite"/>
    </source>
</evidence>
<dbReference type="PANTHER" id="PTHR39463">
    <property type="entry name" value="MEDUSA"/>
    <property type="match status" value="1"/>
</dbReference>
<keyword evidence="4" id="KW-1185">Reference proteome</keyword>
<organism evidence="3 4">
    <name type="scientific">Agrocybe pediades</name>
    <dbReference type="NCBI Taxonomy" id="84607"/>
    <lineage>
        <taxon>Eukaryota</taxon>
        <taxon>Fungi</taxon>
        <taxon>Dikarya</taxon>
        <taxon>Basidiomycota</taxon>
        <taxon>Agaricomycotina</taxon>
        <taxon>Agaricomycetes</taxon>
        <taxon>Agaricomycetidae</taxon>
        <taxon>Agaricales</taxon>
        <taxon>Agaricineae</taxon>
        <taxon>Strophariaceae</taxon>
        <taxon>Agrocybe</taxon>
    </lineage>
</organism>
<feature type="domain" description="DUF7082" evidence="2">
    <location>
        <begin position="192"/>
        <end position="343"/>
    </location>
</feature>
<gene>
    <name evidence="3" type="ORF">D9613_000594</name>
</gene>
<sequence>MAFHSPVVSPAGIIHVLGYTPTEGERGVPITVRIHFHPDLADAMYVRLVIGTKAVPTKVRLLPAVTYGKWQLHASAPPFDRNSPSTKVLISVQALNEENVILDTVTFGEFSYWTPGKERRSSAASSSSLPRLQIPDSTSIRRRSNPTPPPPVGSSSPQQRNTRLHRRMKTQSLIRTKQNISQKEELYAQTPVLDLITPLTSICTGWSPAEVTAGRRLVRFTKIQDGRRLIVSCEPIPQEDYCESDSVISCIYRTESDTCYVTSVDVIYLLERLTNGEFPVEEKNRIRRNLEGLRPTTVSKHKPGFGDFFQRIMEFPDPKPRNIEKDLKVFDWNLLGQALEKILSKYSIYTSPTTTESASPPPAPAVESPELYALQLSYPPEDEDPADSRFLDKKVPKFEPFTDDFPLAGSSHLNGDSDAFSSPVDSAVTSSSDSSSTSAFPLFSGPSEPAVEHPWTTVTDFKPDLDGFNLPYPGTDHDGQQAFMDGQAFDFNIYDNYGFHSIPDDTLANLADRYI</sequence>
<accession>A0A8H4R2G9</accession>
<evidence type="ECO:0000259" key="2">
    <source>
        <dbReference type="Pfam" id="PF23305"/>
    </source>
</evidence>
<protein>
    <recommendedName>
        <fullName evidence="2">DUF7082 domain-containing protein</fullName>
    </recommendedName>
</protein>
<dbReference type="GO" id="GO:0005634">
    <property type="term" value="C:nucleus"/>
    <property type="evidence" value="ECO:0007669"/>
    <property type="project" value="TreeGrafter"/>
</dbReference>
<dbReference type="OrthoDB" id="1751210at2759"/>
<proteinExistence type="predicted"/>
<dbReference type="InterPro" id="IPR055509">
    <property type="entry name" value="DUF7082"/>
</dbReference>
<comment type="caution">
    <text evidence="3">The sequence shown here is derived from an EMBL/GenBank/DDBJ whole genome shotgun (WGS) entry which is preliminary data.</text>
</comment>
<evidence type="ECO:0000313" key="3">
    <source>
        <dbReference type="EMBL" id="KAF4621010.1"/>
    </source>
</evidence>
<feature type="region of interest" description="Disordered" evidence="1">
    <location>
        <begin position="119"/>
        <end position="172"/>
    </location>
</feature>
<name>A0A8H4R2G9_9AGAR</name>
<dbReference type="EMBL" id="JAACJL010000015">
    <property type="protein sequence ID" value="KAF4621010.1"/>
    <property type="molecule type" value="Genomic_DNA"/>
</dbReference>
<dbReference type="Pfam" id="PF23305">
    <property type="entry name" value="DUF7082"/>
    <property type="match status" value="1"/>
</dbReference>
<dbReference type="AlphaFoldDB" id="A0A8H4R2G9"/>
<reference evidence="3 4" key="1">
    <citation type="submission" date="2019-12" db="EMBL/GenBank/DDBJ databases">
        <authorList>
            <person name="Floudas D."/>
            <person name="Bentzer J."/>
            <person name="Ahren D."/>
            <person name="Johansson T."/>
            <person name="Persson P."/>
            <person name="Tunlid A."/>
        </authorList>
    </citation>
    <scope>NUCLEOTIDE SEQUENCE [LARGE SCALE GENOMIC DNA]</scope>
    <source>
        <strain evidence="3 4">CBS 102.39</strain>
    </source>
</reference>
<evidence type="ECO:0000313" key="4">
    <source>
        <dbReference type="Proteomes" id="UP000521872"/>
    </source>
</evidence>